<evidence type="ECO:0000313" key="3">
    <source>
        <dbReference type="Proteomes" id="UP000304148"/>
    </source>
</evidence>
<proteinExistence type="predicted"/>
<evidence type="ECO:0000313" key="2">
    <source>
        <dbReference type="EMBL" id="SYX87453.1"/>
    </source>
</evidence>
<dbReference type="GO" id="GO:0004386">
    <property type="term" value="F:helicase activity"/>
    <property type="evidence" value="ECO:0007669"/>
    <property type="project" value="UniProtKB-KW"/>
</dbReference>
<evidence type="ECO:0000313" key="1">
    <source>
        <dbReference type="EMBL" id="MCY9532062.1"/>
    </source>
</evidence>
<dbReference type="RefSeq" id="WP_021256172.1">
    <property type="nucleotide sequence ID" value="NZ_JAMDLY010000017.1"/>
</dbReference>
<sequence>MQDTTAIRFRFSDPAGARLAFDTLEELGYTPAYDSASETELHIHVDKRDLTSALEIAEAHGGQLLEEASMTEMSVMDQAYGMNYIPIPAHMVNEDWADDDRYASARHNPSHDDLSHRDEEAYGMFDDETTNHFPGGIHI</sequence>
<protein>
    <submittedName>
        <fullName evidence="1">DNA/RNA helicase</fullName>
    </submittedName>
</protein>
<evidence type="ECO:0000313" key="4">
    <source>
        <dbReference type="Proteomes" id="UP001527090"/>
    </source>
</evidence>
<dbReference type="Proteomes" id="UP000304148">
    <property type="component" value="Chromosome"/>
</dbReference>
<dbReference type="EMBL" id="JAMDLY010000017">
    <property type="protein sequence ID" value="MCY9532062.1"/>
    <property type="molecule type" value="Genomic_DNA"/>
</dbReference>
<reference evidence="1 4" key="3">
    <citation type="submission" date="2022-05" db="EMBL/GenBank/DDBJ databases">
        <title>Genome Sequencing of Bee-Associated Microbes.</title>
        <authorList>
            <person name="Dunlap C."/>
        </authorList>
    </citation>
    <scope>NUCLEOTIDE SEQUENCE [LARGE SCALE GENOMIC DNA]</scope>
    <source>
        <strain evidence="1 4">NRRL NRS-750</strain>
    </source>
</reference>
<dbReference type="Proteomes" id="UP001527090">
    <property type="component" value="Unassembled WGS sequence"/>
</dbReference>
<keyword evidence="1" id="KW-0347">Helicase</keyword>
<keyword evidence="1" id="KW-0378">Hydrolase</keyword>
<reference evidence="3" key="1">
    <citation type="submission" date="2018-08" db="EMBL/GenBank/DDBJ databases">
        <authorList>
            <person name="Chevrot R."/>
        </authorList>
    </citation>
    <scope>NUCLEOTIDE SEQUENCE [LARGE SCALE GENOMIC DNA]</scope>
</reference>
<dbReference type="EMBL" id="LS992241">
    <property type="protein sequence ID" value="SYX87453.1"/>
    <property type="molecule type" value="Genomic_DNA"/>
</dbReference>
<gene>
    <name evidence="1" type="ORF">M5X04_22390</name>
    <name evidence="2" type="ORF">PBLR_15883</name>
</gene>
<keyword evidence="4" id="KW-1185">Reference proteome</keyword>
<name>A0A383RKS8_PAEAL</name>
<reference evidence="2" key="2">
    <citation type="submission" date="2018-08" db="EMBL/GenBank/DDBJ databases">
        <authorList>
            <person name="Ferrada E.E."/>
            <person name="Latorre B.A."/>
        </authorList>
    </citation>
    <scope>NUCLEOTIDE SEQUENCE</scope>
    <source>
        <strain evidence="2">Paenibacillus B-LR1</strain>
    </source>
</reference>
<dbReference type="AlphaFoldDB" id="A0A383RKS8"/>
<organism evidence="2 3">
    <name type="scientific">Paenibacillus alvei</name>
    <name type="common">Bacillus alvei</name>
    <dbReference type="NCBI Taxonomy" id="44250"/>
    <lineage>
        <taxon>Bacteria</taxon>
        <taxon>Bacillati</taxon>
        <taxon>Bacillota</taxon>
        <taxon>Bacilli</taxon>
        <taxon>Bacillales</taxon>
        <taxon>Paenibacillaceae</taxon>
        <taxon>Paenibacillus</taxon>
    </lineage>
</organism>
<accession>A0A383RKS8</accession>
<keyword evidence="1" id="KW-0547">Nucleotide-binding</keyword>
<keyword evidence="1" id="KW-0067">ATP-binding</keyword>